<dbReference type="AlphaFoldDB" id="A0A212ER04"/>
<feature type="region of interest" description="Disordered" evidence="1">
    <location>
        <begin position="370"/>
        <end position="389"/>
    </location>
</feature>
<reference evidence="2 3" key="1">
    <citation type="journal article" date="2011" name="Cell">
        <title>The monarch butterfly genome yields insights into long-distance migration.</title>
        <authorList>
            <person name="Zhan S."/>
            <person name="Merlin C."/>
            <person name="Boore J.L."/>
            <person name="Reppert S.M."/>
        </authorList>
    </citation>
    <scope>NUCLEOTIDE SEQUENCE [LARGE SCALE GENOMIC DNA]</scope>
    <source>
        <strain evidence="2">F-2</strain>
    </source>
</reference>
<dbReference type="Proteomes" id="UP000007151">
    <property type="component" value="Unassembled WGS sequence"/>
</dbReference>
<feature type="compositionally biased region" description="Basic and acidic residues" evidence="1">
    <location>
        <begin position="236"/>
        <end position="258"/>
    </location>
</feature>
<dbReference type="KEGG" id="dpl:KGM_215231"/>
<dbReference type="eggNOG" id="ENOG502TC66">
    <property type="taxonomic scope" value="Eukaryota"/>
</dbReference>
<feature type="compositionally biased region" description="Low complexity" evidence="1">
    <location>
        <begin position="370"/>
        <end position="379"/>
    </location>
</feature>
<evidence type="ECO:0000256" key="1">
    <source>
        <dbReference type="SAM" id="MobiDB-lite"/>
    </source>
</evidence>
<feature type="region of interest" description="Disordered" evidence="1">
    <location>
        <begin position="68"/>
        <end position="102"/>
    </location>
</feature>
<protein>
    <submittedName>
        <fullName evidence="2">Uncharacterized protein</fullName>
    </submittedName>
</protein>
<feature type="region of interest" description="Disordered" evidence="1">
    <location>
        <begin position="223"/>
        <end position="279"/>
    </location>
</feature>
<sequence>MLVIVVLFHTIYSNRRLWLTAIQCKEQGLTPNYLRYKGDIKHVAAFGDAAHRGPNWYDYTSRSSGESGSDLKSSLSSHSSSLDDGSSSISTSQSSEASSLETTEKRLATKTYRVCTPCPHDMLKNYKNKGIKWICGGYQRARRSFKSDCMMRYRNCEDGTMFVKLYDHRCKPDAYHGRHWFYIYKVAQDMVKYKLVYCIVFVALIEVTVSLIPNETKVENIKNDLRRSGKKKKKDRSTSSDEARGKDSDSADVDKESLELSTQELSSDTDASKKPVSSAERRGWRKWHRKCTPCPDDMVKKWRDPSIQWICGGYQRARRSFKSMCMMHYRNCQDGTMFVKIHDFRCANDTDLDHPHGEHFFYDYKVPLSDDSSNSASGDSSDKDDSDDI</sequence>
<accession>A0A212ER04</accession>
<gene>
    <name evidence="2" type="ORF">KGM_215231</name>
</gene>
<organism evidence="2 3">
    <name type="scientific">Danaus plexippus plexippus</name>
    <dbReference type="NCBI Taxonomy" id="278856"/>
    <lineage>
        <taxon>Eukaryota</taxon>
        <taxon>Metazoa</taxon>
        <taxon>Ecdysozoa</taxon>
        <taxon>Arthropoda</taxon>
        <taxon>Hexapoda</taxon>
        <taxon>Insecta</taxon>
        <taxon>Pterygota</taxon>
        <taxon>Neoptera</taxon>
        <taxon>Endopterygota</taxon>
        <taxon>Lepidoptera</taxon>
        <taxon>Glossata</taxon>
        <taxon>Ditrysia</taxon>
        <taxon>Papilionoidea</taxon>
        <taxon>Nymphalidae</taxon>
        <taxon>Danainae</taxon>
        <taxon>Danaini</taxon>
        <taxon>Danaina</taxon>
        <taxon>Danaus</taxon>
        <taxon>Danaus</taxon>
    </lineage>
</organism>
<comment type="caution">
    <text evidence="2">The sequence shown here is derived from an EMBL/GenBank/DDBJ whole genome shotgun (WGS) entry which is preliminary data.</text>
</comment>
<keyword evidence="3" id="KW-1185">Reference proteome</keyword>
<proteinExistence type="predicted"/>
<evidence type="ECO:0000313" key="2">
    <source>
        <dbReference type="EMBL" id="OWR43899.1"/>
    </source>
</evidence>
<feature type="compositionally biased region" description="Low complexity" evidence="1">
    <location>
        <begin position="68"/>
        <end position="101"/>
    </location>
</feature>
<name>A0A212ER04_DANPL</name>
<dbReference type="EMBL" id="AGBW02013189">
    <property type="protein sequence ID" value="OWR43899.1"/>
    <property type="molecule type" value="Genomic_DNA"/>
</dbReference>
<evidence type="ECO:0000313" key="3">
    <source>
        <dbReference type="Proteomes" id="UP000007151"/>
    </source>
</evidence>
<dbReference type="InParanoid" id="A0A212ER04"/>